<reference evidence="1 2" key="1">
    <citation type="submission" date="2017-06" db="EMBL/GenBank/DDBJ databases">
        <title>Genome sequencing of cyanobaciteial culture collection at National Institute for Environmental Studies (NIES).</title>
        <authorList>
            <person name="Hirose Y."/>
            <person name="Shimura Y."/>
            <person name="Fujisawa T."/>
            <person name="Nakamura Y."/>
            <person name="Kawachi M."/>
        </authorList>
    </citation>
    <scope>NUCLEOTIDE SEQUENCE [LARGE SCALE GENOMIC DNA]</scope>
    <source>
        <strain evidence="1 2">NIES-2135</strain>
    </source>
</reference>
<keyword evidence="2" id="KW-1185">Reference proteome</keyword>
<sequence length="34" mass="3754">MTEFEELLTFSLQDFQDFAIAIPLIPGLAIANQG</sequence>
<gene>
    <name evidence="1" type="ORF">NIES2135_32670</name>
</gene>
<proteinExistence type="predicted"/>
<organism evidence="1 2">
    <name type="scientific">Leptolyngbya boryana NIES-2135</name>
    <dbReference type="NCBI Taxonomy" id="1973484"/>
    <lineage>
        <taxon>Bacteria</taxon>
        <taxon>Bacillati</taxon>
        <taxon>Cyanobacteriota</taxon>
        <taxon>Cyanophyceae</taxon>
        <taxon>Leptolyngbyales</taxon>
        <taxon>Leptolyngbyaceae</taxon>
        <taxon>Leptolyngbya group</taxon>
        <taxon>Leptolyngbya</taxon>
    </lineage>
</organism>
<accession>A0A1Z4JI64</accession>
<evidence type="ECO:0000313" key="1">
    <source>
        <dbReference type="EMBL" id="BAY56434.1"/>
    </source>
</evidence>
<dbReference type="AlphaFoldDB" id="A0A1Z4JI64"/>
<evidence type="ECO:0000313" key="2">
    <source>
        <dbReference type="Proteomes" id="UP000217895"/>
    </source>
</evidence>
<protein>
    <submittedName>
        <fullName evidence="1">Uncharacterized protein</fullName>
    </submittedName>
</protein>
<dbReference type="EMBL" id="AP018203">
    <property type="protein sequence ID" value="BAY56434.1"/>
    <property type="molecule type" value="Genomic_DNA"/>
</dbReference>
<dbReference type="Proteomes" id="UP000217895">
    <property type="component" value="Chromosome"/>
</dbReference>
<name>A0A1Z4JI64_LEPBY</name>